<dbReference type="Proteomes" id="UP000217895">
    <property type="component" value="Plasmid Plasmid2 dna"/>
</dbReference>
<name>A0A1Z4JSU7_LEPBY</name>
<evidence type="ECO:0000256" key="1">
    <source>
        <dbReference type="ARBA" id="ARBA00023125"/>
    </source>
</evidence>
<dbReference type="SMART" id="SM00530">
    <property type="entry name" value="HTH_XRE"/>
    <property type="match status" value="1"/>
</dbReference>
<dbReference type="PANTHER" id="PTHR46558">
    <property type="entry name" value="TRACRIPTIONAL REGULATORY PROTEIN-RELATED-RELATED"/>
    <property type="match status" value="1"/>
</dbReference>
<protein>
    <submittedName>
        <fullName evidence="3">Helix-turn-helix domain protein</fullName>
    </submittedName>
</protein>
<evidence type="ECO:0000313" key="4">
    <source>
        <dbReference type="Proteomes" id="UP000217895"/>
    </source>
</evidence>
<dbReference type="Gene3D" id="1.10.260.40">
    <property type="entry name" value="lambda repressor-like DNA-binding domains"/>
    <property type="match status" value="1"/>
</dbReference>
<dbReference type="CDD" id="cd00093">
    <property type="entry name" value="HTH_XRE"/>
    <property type="match status" value="1"/>
</dbReference>
<accession>A0A1Z4JSU7</accession>
<sequence>MAYPMNLPVSASTFAEWLHFQRHKKGIRQKELAKALNISHKTVSAWETGYSIPKLNPEQTKILCEMLECSFEELAEAFAQSQAIERVAS</sequence>
<feature type="domain" description="HTH cro/C1-type" evidence="2">
    <location>
        <begin position="18"/>
        <end position="74"/>
    </location>
</feature>
<organism evidence="3 4">
    <name type="scientific">Leptolyngbya boryana NIES-2135</name>
    <dbReference type="NCBI Taxonomy" id="1973484"/>
    <lineage>
        <taxon>Bacteria</taxon>
        <taxon>Bacillati</taxon>
        <taxon>Cyanobacteriota</taxon>
        <taxon>Cyanophyceae</taxon>
        <taxon>Leptolyngbyales</taxon>
        <taxon>Leptolyngbyaceae</taxon>
        <taxon>Leptolyngbya group</taxon>
        <taxon>Leptolyngbya</taxon>
    </lineage>
</organism>
<dbReference type="GO" id="GO:0003677">
    <property type="term" value="F:DNA binding"/>
    <property type="evidence" value="ECO:0007669"/>
    <property type="project" value="UniProtKB-KW"/>
</dbReference>
<dbReference type="SUPFAM" id="SSF47413">
    <property type="entry name" value="lambda repressor-like DNA-binding domains"/>
    <property type="match status" value="1"/>
</dbReference>
<keyword evidence="1" id="KW-0238">DNA-binding</keyword>
<dbReference type="Pfam" id="PF01381">
    <property type="entry name" value="HTH_3"/>
    <property type="match status" value="1"/>
</dbReference>
<geneLocation type="plasmid" evidence="3">
    <name>plasmid2</name>
</geneLocation>
<reference evidence="3 4" key="1">
    <citation type="submission" date="2017-06" db="EMBL/GenBank/DDBJ databases">
        <title>Genome sequencing of cyanobaciteial culture collection at National Institute for Environmental Studies (NIES).</title>
        <authorList>
            <person name="Hirose Y."/>
            <person name="Shimura Y."/>
            <person name="Fujisawa T."/>
            <person name="Nakamura Y."/>
            <person name="Kawachi M."/>
        </authorList>
    </citation>
    <scope>NUCLEOTIDE SEQUENCE [LARGE SCALE GENOMIC DNA]</scope>
    <source>
        <strain evidence="3 4">NIES-2135</strain>
        <plasmid evidence="4">Plasmid Plasmid2 dna</plasmid>
    </source>
</reference>
<evidence type="ECO:0000313" key="3">
    <source>
        <dbReference type="EMBL" id="BAY59792.1"/>
    </source>
</evidence>
<dbReference type="EMBL" id="AP018205">
    <property type="protein sequence ID" value="BAY59792.1"/>
    <property type="molecule type" value="Genomic_DNA"/>
</dbReference>
<dbReference type="AlphaFoldDB" id="A0A1Z4JSU7"/>
<dbReference type="PANTHER" id="PTHR46558:SF13">
    <property type="entry name" value="HTH-TYPE TRANSCRIPTIONAL REGULATOR IMMR"/>
    <property type="match status" value="1"/>
</dbReference>
<proteinExistence type="predicted"/>
<gene>
    <name evidence="3" type="ORF">NIES2135_66690</name>
</gene>
<dbReference type="PROSITE" id="PS50943">
    <property type="entry name" value="HTH_CROC1"/>
    <property type="match status" value="1"/>
</dbReference>
<dbReference type="InterPro" id="IPR010982">
    <property type="entry name" value="Lambda_DNA-bd_dom_sf"/>
</dbReference>
<evidence type="ECO:0000259" key="2">
    <source>
        <dbReference type="PROSITE" id="PS50943"/>
    </source>
</evidence>
<dbReference type="InterPro" id="IPR001387">
    <property type="entry name" value="Cro/C1-type_HTH"/>
</dbReference>
<keyword evidence="3" id="KW-0614">Plasmid</keyword>
<keyword evidence="4" id="KW-1185">Reference proteome</keyword>